<feature type="compositionally biased region" description="Gly residues" evidence="1">
    <location>
        <begin position="230"/>
        <end position="243"/>
    </location>
</feature>
<reference evidence="2 3" key="1">
    <citation type="journal article" date="2008" name="Genome Res.">
        <title>Insights from the complete genome sequence of Mycobacterium marinum on the evolution of Mycobacterium tuberculosis.</title>
        <authorList>
            <person name="Stinear T.P."/>
            <person name="Seemann T."/>
            <person name="Harrison P.F."/>
            <person name="Jenkin G.A."/>
            <person name="Davies J.K."/>
            <person name="Johnson P.D."/>
            <person name="Abdellah Z."/>
            <person name="Arrowsmith C."/>
            <person name="Chillingworth T."/>
            <person name="Churcher C."/>
            <person name="Clarke K."/>
            <person name="Cronin A."/>
            <person name="Davis P."/>
            <person name="Goodhead I."/>
            <person name="Holroyd N."/>
            <person name="Jagels K."/>
            <person name="Lord A."/>
            <person name="Moule S."/>
            <person name="Mungall K."/>
            <person name="Norbertczak H."/>
            <person name="Quail M.A."/>
            <person name="Rabbinowitsch E."/>
            <person name="Walker D."/>
            <person name="White B."/>
            <person name="Whitehead S."/>
            <person name="Small P.L."/>
            <person name="Brosch R."/>
            <person name="Ramakrishnan L."/>
            <person name="Fischbach M.A."/>
            <person name="Parkhill J."/>
            <person name="Cole S.T."/>
        </authorList>
    </citation>
    <scope>NUCLEOTIDE SEQUENCE [LARGE SCALE GENOMIC DNA]</scope>
    <source>
        <strain evidence="3">ATCC BAA-535 / M</strain>
    </source>
</reference>
<dbReference type="AlphaFoldDB" id="B2HFL9"/>
<feature type="compositionally biased region" description="Low complexity" evidence="1">
    <location>
        <begin position="183"/>
        <end position="195"/>
    </location>
</feature>
<dbReference type="Proteomes" id="UP000001190">
    <property type="component" value="Chromosome"/>
</dbReference>
<evidence type="ECO:0000313" key="2">
    <source>
        <dbReference type="EMBL" id="ACC39864.1"/>
    </source>
</evidence>
<protein>
    <submittedName>
        <fullName evidence="2">Hypothetical membrane protein</fullName>
    </submittedName>
</protein>
<sequence length="754" mass="73989">MPPKPTSPHASEILQNYWEETLEPADLMRRSVEMTKLSGQLIAASEDGQVAAIRLLNHGQGDLADVISTAWTKYFVTVGLVGAQVGQAGAYLSAWANALGAMLAEMSGVVDWTESAITALEASRPAVEAAGQDVDQLIEQIKTEAQSQIAAISSAAMGVLAAVPSWAASIPVSMSIPHSGIQGPCPATTTGTDGTPTGGVTGPGQGAPPGRSAGGVIGPGQVGSAAPLGNAGGVKGPGSGGDPVPGQAGSVTGPGQASTAPAALNSGPAGGVLGPASGTSSSAPKAGGVSGGSVSGSSGASTSASPPVQAHSTATPTSGTPSTTTGHSNSGSGAGTEPSASATPPDAQLISQSSAAATAPQGLAAARAVAVVSAACGAEVAPVAGSALGPAAASAPLSAAPLSALASAPAAAGAVPAPSPGPPSPPVSPLSPAASGNAVAPPSVAGAQPAAGTGLRATTAAGPAPAPGSVATTHAAAPSSRPVSNWSPHDRDPFSPPAAGVAGDGATGPIISPLTGGCDPLVVPAVLIPPTSSSAALGDQDLATVRSVVEAAGGASQVHWAAGMVVTSGRRQVVLTSDRGRSWVPAEAFLPADVITPWSHEQSSRWGGLLDPARVIVEYAAAAGGRLTALASTFSGAPAVAAGIPWTLVDGTDRAHPELLSGPVVTRFELQVSPERRRAVKHITDPVKQRVQVLWLALSADETAGSLGTRGRMLSLFRDHLGRIDRPRWVASLPWEQLEDEHHRLCVQERAARL</sequence>
<dbReference type="eggNOG" id="ENOG5031QHV">
    <property type="taxonomic scope" value="Bacteria"/>
</dbReference>
<proteinExistence type="predicted"/>
<dbReference type="KEGG" id="mmi:MMAR_1405"/>
<keyword evidence="3" id="KW-1185">Reference proteome</keyword>
<organism evidence="2 3">
    <name type="scientific">Mycobacterium marinum (strain ATCC BAA-535 / M)</name>
    <dbReference type="NCBI Taxonomy" id="216594"/>
    <lineage>
        <taxon>Bacteria</taxon>
        <taxon>Bacillati</taxon>
        <taxon>Actinomycetota</taxon>
        <taxon>Actinomycetes</taxon>
        <taxon>Mycobacteriales</taxon>
        <taxon>Mycobacteriaceae</taxon>
        <taxon>Mycobacterium</taxon>
        <taxon>Mycobacterium ulcerans group</taxon>
    </lineage>
</organism>
<feature type="compositionally biased region" description="Polar residues" evidence="1">
    <location>
        <begin position="249"/>
        <end position="259"/>
    </location>
</feature>
<dbReference type="STRING" id="216594.MMAR_1405"/>
<feature type="compositionally biased region" description="Gly residues" evidence="1">
    <location>
        <begin position="196"/>
        <end position="221"/>
    </location>
</feature>
<gene>
    <name evidence="2" type="ordered locus">MMAR_1405</name>
</gene>
<evidence type="ECO:0000313" key="3">
    <source>
        <dbReference type="Proteomes" id="UP000001190"/>
    </source>
</evidence>
<feature type="region of interest" description="Disordered" evidence="1">
    <location>
        <begin position="412"/>
        <end position="507"/>
    </location>
</feature>
<name>B2HFL9_MYCMM</name>
<accession>B2HFL9</accession>
<dbReference type="HOGENOM" id="CLU_369131_0_0_11"/>
<dbReference type="EMBL" id="CP000854">
    <property type="protein sequence ID" value="ACC39864.1"/>
    <property type="molecule type" value="Genomic_DNA"/>
</dbReference>
<feature type="compositionally biased region" description="Low complexity" evidence="1">
    <location>
        <begin position="449"/>
        <end position="473"/>
    </location>
</feature>
<feature type="region of interest" description="Disordered" evidence="1">
    <location>
        <begin position="181"/>
        <end position="353"/>
    </location>
</feature>
<evidence type="ECO:0000256" key="1">
    <source>
        <dbReference type="SAM" id="MobiDB-lite"/>
    </source>
</evidence>
<feature type="compositionally biased region" description="Low complexity" evidence="1">
    <location>
        <begin position="295"/>
        <end position="331"/>
    </location>
</feature>
<feature type="compositionally biased region" description="Pro residues" evidence="1">
    <location>
        <begin position="417"/>
        <end position="429"/>
    </location>
</feature>